<dbReference type="AlphaFoldDB" id="B2RJB1"/>
<dbReference type="KEGG" id="pgn:PGN_0937"/>
<dbReference type="EMBL" id="AP009380">
    <property type="protein sequence ID" value="BAG33456.1"/>
    <property type="molecule type" value="Genomic_DNA"/>
</dbReference>
<dbReference type="Proteomes" id="UP000008842">
    <property type="component" value="Chromosome"/>
</dbReference>
<dbReference type="HOGENOM" id="CLU_3357684_0_0_10"/>
<gene>
    <name evidence="1" type="ordered locus">PGN_0937</name>
</gene>
<protein>
    <submittedName>
        <fullName evidence="1">Uncharacterized protein</fullName>
    </submittedName>
</protein>
<organism evidence="1 2">
    <name type="scientific">Porphyromonas gingivalis (strain ATCC 33277 / DSM 20709 / CIP 103683 / JCM 12257 / NCTC 11834 / 2561)</name>
    <dbReference type="NCBI Taxonomy" id="431947"/>
    <lineage>
        <taxon>Bacteria</taxon>
        <taxon>Pseudomonadati</taxon>
        <taxon>Bacteroidota</taxon>
        <taxon>Bacteroidia</taxon>
        <taxon>Bacteroidales</taxon>
        <taxon>Porphyromonadaceae</taxon>
        <taxon>Porphyromonas</taxon>
    </lineage>
</organism>
<name>B2RJB1_PORG3</name>
<evidence type="ECO:0000313" key="2">
    <source>
        <dbReference type="Proteomes" id="UP000008842"/>
    </source>
</evidence>
<evidence type="ECO:0000313" key="1">
    <source>
        <dbReference type="EMBL" id="BAG33456.1"/>
    </source>
</evidence>
<proteinExistence type="predicted"/>
<accession>B2RJB1</accession>
<sequence length="36" mass="4001">MSRLIDQALIGILTMTDQKMKGKKFDVSSDVEASRS</sequence>
<reference evidence="1 2" key="1">
    <citation type="journal article" date="2008" name="DNA Res.">
        <title>Determination of the genome sequence of Porphyromonas gingivalis strain ATCC 33277 and genomic comparison with strain W83 revealed extensive genome rearrangements in P. gingivalis.</title>
        <authorList>
            <person name="Naito M."/>
            <person name="Hirakawa H."/>
            <person name="Yamashita A."/>
            <person name="Ohara N."/>
            <person name="Shoji M."/>
            <person name="Yukitake H."/>
            <person name="Nakayama K."/>
            <person name="Toh H."/>
            <person name="Yoshimura F."/>
            <person name="Kuhara S."/>
            <person name="Hattori M."/>
            <person name="Hayashi T."/>
            <person name="Nakayama K."/>
        </authorList>
    </citation>
    <scope>NUCLEOTIDE SEQUENCE [LARGE SCALE GENOMIC DNA]</scope>
    <source>
        <strain evidence="2">ATCC 33277 / DSM 20709 / CIP 103683 / JCM 12257 / NCTC 11834 / 2561</strain>
    </source>
</reference>